<evidence type="ECO:0000256" key="2">
    <source>
        <dbReference type="SAM" id="SignalP"/>
    </source>
</evidence>
<proteinExistence type="predicted"/>
<gene>
    <name evidence="3" type="ORF">J4050_07905</name>
</gene>
<feature type="signal peptide" evidence="2">
    <location>
        <begin position="1"/>
        <end position="20"/>
    </location>
</feature>
<evidence type="ECO:0000313" key="4">
    <source>
        <dbReference type="Proteomes" id="UP000676776"/>
    </source>
</evidence>
<keyword evidence="4" id="KW-1185">Reference proteome</keyword>
<dbReference type="InterPro" id="IPR019734">
    <property type="entry name" value="TPR_rpt"/>
</dbReference>
<organism evidence="3 4">
    <name type="scientific">Winogradskyella pelagia</name>
    <dbReference type="NCBI Taxonomy" id="2819984"/>
    <lineage>
        <taxon>Bacteria</taxon>
        <taxon>Pseudomonadati</taxon>
        <taxon>Bacteroidota</taxon>
        <taxon>Flavobacteriia</taxon>
        <taxon>Flavobacteriales</taxon>
        <taxon>Flavobacteriaceae</taxon>
        <taxon>Winogradskyella</taxon>
    </lineage>
</organism>
<keyword evidence="1" id="KW-0802">TPR repeat</keyword>
<comment type="caution">
    <text evidence="3">The sequence shown here is derived from an EMBL/GenBank/DDBJ whole genome shotgun (WGS) entry which is preliminary data.</text>
</comment>
<accession>A0ABS3T4K5</accession>
<feature type="repeat" description="TPR" evidence="1">
    <location>
        <begin position="150"/>
        <end position="183"/>
    </location>
</feature>
<dbReference type="EMBL" id="JAGEVF010000005">
    <property type="protein sequence ID" value="MBO3116665.1"/>
    <property type="molecule type" value="Genomic_DNA"/>
</dbReference>
<dbReference type="SMART" id="SM00028">
    <property type="entry name" value="TPR"/>
    <property type="match status" value="2"/>
</dbReference>
<evidence type="ECO:0000256" key="1">
    <source>
        <dbReference type="PROSITE-ProRule" id="PRU00339"/>
    </source>
</evidence>
<reference evidence="3 4" key="1">
    <citation type="submission" date="2021-03" db="EMBL/GenBank/DDBJ databases">
        <title>Winogradskyella sp. nov., isolated from costal sediment.</title>
        <authorList>
            <person name="Gao C."/>
        </authorList>
    </citation>
    <scope>NUCLEOTIDE SEQUENCE [LARGE SCALE GENOMIC DNA]</scope>
    <source>
        <strain evidence="3 4">DF17</strain>
    </source>
</reference>
<dbReference type="InterPro" id="IPR011990">
    <property type="entry name" value="TPR-like_helical_dom_sf"/>
</dbReference>
<keyword evidence="2" id="KW-0732">Signal</keyword>
<evidence type="ECO:0000313" key="3">
    <source>
        <dbReference type="EMBL" id="MBO3116665.1"/>
    </source>
</evidence>
<dbReference type="Gene3D" id="1.25.40.10">
    <property type="entry name" value="Tetratricopeptide repeat domain"/>
    <property type="match status" value="1"/>
</dbReference>
<feature type="chain" id="PRO_5047093807" evidence="2">
    <location>
        <begin position="21"/>
        <end position="236"/>
    </location>
</feature>
<dbReference type="Proteomes" id="UP000676776">
    <property type="component" value="Unassembled WGS sequence"/>
</dbReference>
<protein>
    <submittedName>
        <fullName evidence="3">Tetratricopeptide repeat protein</fullName>
    </submittedName>
</protein>
<name>A0ABS3T4K5_9FLAO</name>
<dbReference type="RefSeq" id="WP_208154034.1">
    <property type="nucleotide sequence ID" value="NZ_JAGEVF010000005.1"/>
</dbReference>
<sequence length="236" mass="27612">MKLKFSLIFILMLISINCSKSIEYSEEFMGKTSGKYLYNDDNLMEVYYKDNVLFLNWKGGEVKPVVLSENEFFVPDMYQKLRFVEHPKTGKRYISIIPETEESEITYDYLKVATDFKTPTMHLKGGNYEDALEGYLAIKEKDSTSPFIDEWDINNLGYKYLRDEKFSDAIAVFELNIKLHPNSYNVFDSLANAYLKSGDSIMAFENYKKAYKSNQRNKRALRYIETYESKNTPTAQ</sequence>
<dbReference type="SUPFAM" id="SSF48452">
    <property type="entry name" value="TPR-like"/>
    <property type="match status" value="1"/>
</dbReference>
<dbReference type="PROSITE" id="PS50005">
    <property type="entry name" value="TPR"/>
    <property type="match status" value="1"/>
</dbReference>